<feature type="transmembrane region" description="Helical" evidence="4">
    <location>
        <begin position="83"/>
        <end position="102"/>
    </location>
</feature>
<name>A0ABS6B4G2_9NOCA</name>
<evidence type="ECO:0000256" key="1">
    <source>
        <dbReference type="ARBA" id="ARBA00022679"/>
    </source>
</evidence>
<evidence type="ECO:0000256" key="2">
    <source>
        <dbReference type="ARBA" id="ARBA00022777"/>
    </source>
</evidence>
<organism evidence="6 7">
    <name type="scientific">Nocardia albiluteola</name>
    <dbReference type="NCBI Taxonomy" id="2842303"/>
    <lineage>
        <taxon>Bacteria</taxon>
        <taxon>Bacillati</taxon>
        <taxon>Actinomycetota</taxon>
        <taxon>Actinomycetes</taxon>
        <taxon>Mycobacteriales</taxon>
        <taxon>Nocardiaceae</taxon>
        <taxon>Nocardia</taxon>
    </lineage>
</organism>
<feature type="transmembrane region" description="Helical" evidence="4">
    <location>
        <begin position="204"/>
        <end position="222"/>
    </location>
</feature>
<dbReference type="Gene3D" id="3.30.565.10">
    <property type="entry name" value="Histidine kinase-like ATPase, C-terminal domain"/>
    <property type="match status" value="1"/>
</dbReference>
<feature type="transmembrane region" description="Helical" evidence="4">
    <location>
        <begin position="319"/>
        <end position="337"/>
    </location>
</feature>
<evidence type="ECO:0000313" key="6">
    <source>
        <dbReference type="EMBL" id="MBU3064316.1"/>
    </source>
</evidence>
<keyword evidence="2" id="KW-0418">Kinase</keyword>
<dbReference type="InterPro" id="IPR050482">
    <property type="entry name" value="Sensor_HK_TwoCompSys"/>
</dbReference>
<gene>
    <name evidence="6" type="ORF">KO481_22630</name>
</gene>
<proteinExistence type="predicted"/>
<protein>
    <recommendedName>
        <fullName evidence="5">Signal transduction histidine kinase subgroup 3 dimerisation and phosphoacceptor domain-containing protein</fullName>
    </recommendedName>
</protein>
<keyword evidence="4" id="KW-0812">Transmembrane</keyword>
<dbReference type="Pfam" id="PF07730">
    <property type="entry name" value="HisKA_3"/>
    <property type="match status" value="1"/>
</dbReference>
<feature type="transmembrane region" description="Helical" evidence="4">
    <location>
        <begin position="34"/>
        <end position="54"/>
    </location>
</feature>
<evidence type="ECO:0000256" key="4">
    <source>
        <dbReference type="SAM" id="Phobius"/>
    </source>
</evidence>
<evidence type="ECO:0000313" key="7">
    <source>
        <dbReference type="Proteomes" id="UP000733379"/>
    </source>
</evidence>
<dbReference type="CDD" id="cd16917">
    <property type="entry name" value="HATPase_UhpB-NarQ-NarX-like"/>
    <property type="match status" value="1"/>
</dbReference>
<feature type="transmembrane region" description="Helical" evidence="4">
    <location>
        <begin position="256"/>
        <end position="279"/>
    </location>
</feature>
<keyword evidence="4" id="KW-1133">Transmembrane helix</keyword>
<dbReference type="InterPro" id="IPR036890">
    <property type="entry name" value="HATPase_C_sf"/>
</dbReference>
<feature type="domain" description="Signal transduction histidine kinase subgroup 3 dimerisation and phosphoacceptor" evidence="5">
    <location>
        <begin position="359"/>
        <end position="418"/>
    </location>
</feature>
<feature type="transmembrane region" description="Helical" evidence="4">
    <location>
        <begin position="61"/>
        <end position="77"/>
    </location>
</feature>
<dbReference type="EMBL" id="JAHKNI010000007">
    <property type="protein sequence ID" value="MBU3064316.1"/>
    <property type="molecule type" value="Genomic_DNA"/>
</dbReference>
<accession>A0ABS6B4G2</accession>
<dbReference type="Gene3D" id="1.20.5.1930">
    <property type="match status" value="1"/>
</dbReference>
<comment type="caution">
    <text evidence="6">The sequence shown here is derived from an EMBL/GenBank/DDBJ whole genome shotgun (WGS) entry which is preliminary data.</text>
</comment>
<dbReference type="PANTHER" id="PTHR24421:SF63">
    <property type="entry name" value="SENSOR HISTIDINE KINASE DESK"/>
    <property type="match status" value="1"/>
</dbReference>
<dbReference type="RefSeq" id="WP_215919419.1">
    <property type="nucleotide sequence ID" value="NZ_JAHKNI010000007.1"/>
</dbReference>
<dbReference type="InterPro" id="IPR011712">
    <property type="entry name" value="Sig_transdc_His_kin_sub3_dim/P"/>
</dbReference>
<evidence type="ECO:0000259" key="5">
    <source>
        <dbReference type="Pfam" id="PF07730"/>
    </source>
</evidence>
<feature type="transmembrane region" description="Helical" evidence="4">
    <location>
        <begin position="285"/>
        <end position="307"/>
    </location>
</feature>
<sequence length="542" mass="57990">MAQVGLLVLAHRRPGSRAWVPPVQLLVTCLSLAIPTGGTAKLACLLAATILVCLPRRWARIGFLLVVLCSGGVHGGWHGHLTAAVTTAAIGLVVYVLLRLPVLTDRLASSRHELAELTLTRERLETTQRLRAALGGRLTNVIDLLQRARAAAGTDPQRARDAVGTAGGATREIIDTVRQTANLHRTLTRLPVDETLISRAVPQLTLLALVVGLAGWTAIETLEIGRPYWVTTLGGTTMEVLLLAQLWRPRWAIRLLLAQAALALVPLPWLGAWSVWLMLLSVSTLLALPGAPAVLVVVGLFTLRAAYSVPTPGLPGHGAWLVPAAEATLVLFGLARFRQLSIQLNEARAALVRITVQVERLRIARDIHDLLGLTLSVLALKCDLVGELVTRSPDRAAAEIDQALRIAINARTEAIALVDDTTARSLRHELQLARQALAAACSDVDVAYDEDLPERAGAVLAPVVREAVTNVLRHSMATRVAIECQQRNGRLRLKIHNNGATGVRGGDGQGLRNMRARVTDAGGSFAASAAGEEFLLTACIPC</sequence>
<keyword evidence="7" id="KW-1185">Reference proteome</keyword>
<dbReference type="Proteomes" id="UP000733379">
    <property type="component" value="Unassembled WGS sequence"/>
</dbReference>
<keyword evidence="1" id="KW-0808">Transferase</keyword>
<dbReference type="PANTHER" id="PTHR24421">
    <property type="entry name" value="NITRATE/NITRITE SENSOR PROTEIN NARX-RELATED"/>
    <property type="match status" value="1"/>
</dbReference>
<dbReference type="SUPFAM" id="SSF55874">
    <property type="entry name" value="ATPase domain of HSP90 chaperone/DNA topoisomerase II/histidine kinase"/>
    <property type="match status" value="1"/>
</dbReference>
<feature type="transmembrane region" description="Helical" evidence="4">
    <location>
        <begin position="228"/>
        <end position="244"/>
    </location>
</feature>
<keyword evidence="3" id="KW-0902">Two-component regulatory system</keyword>
<evidence type="ECO:0000256" key="3">
    <source>
        <dbReference type="ARBA" id="ARBA00023012"/>
    </source>
</evidence>
<keyword evidence="4" id="KW-0472">Membrane</keyword>
<reference evidence="6 7" key="1">
    <citation type="submission" date="2021-06" db="EMBL/GenBank/DDBJ databases">
        <title>Actinomycetes sequencing.</title>
        <authorList>
            <person name="Shan Q."/>
        </authorList>
    </citation>
    <scope>NUCLEOTIDE SEQUENCE [LARGE SCALE GENOMIC DNA]</scope>
    <source>
        <strain evidence="6 7">NEAU-G5</strain>
    </source>
</reference>